<dbReference type="Gene3D" id="3.20.20.140">
    <property type="entry name" value="Metal-dependent hydrolases"/>
    <property type="match status" value="1"/>
</dbReference>
<dbReference type="PANTHER" id="PTHR11271:SF6">
    <property type="entry name" value="GUANINE DEAMINASE"/>
    <property type="match status" value="1"/>
</dbReference>
<evidence type="ECO:0000313" key="10">
    <source>
        <dbReference type="EMBL" id="AYE38092.1"/>
    </source>
</evidence>
<sequence>MITYQLVIEGSYFSSANFDKADFTPESLICVDQSGIIDRVISVTDNDYQTVKQVAIDNNVLKQVPTGSYLLPGFTDLHIHAPQWPQAGLALDKPLNEWLNTYTFPLEAKFKDLDYAKKVYQSLIQELLANGTTTGLFFGSVDTNANLVLAQICADLGQRAFIGKVAMDNPEQTPDYYRDESAAMALSETETFIQKLAEMKQATGADLTAVITPRFVPSCTDETLQGLGDLAKKYDLPIQSHCSESIWEDQYAIDRFNLRDAEVLNKFGLLTDKAVMAHGTQLSDDDLALFEQQQAAIAHCPISNAYFGNSVMRVQAAHNKNVKVGLGTDISGGFSPSIYRNMQQAIMSSQMLQDSGTPAARLSASNAFYLATIGGAKALHINSGQIKAGFKADFQIVQDQYFELSSDKSSEIFERLVYHTNKENIKQVYVAGKLVHNNQGENNGK</sequence>
<evidence type="ECO:0000256" key="1">
    <source>
        <dbReference type="ARBA" id="ARBA00004984"/>
    </source>
</evidence>
<dbReference type="InterPro" id="IPR051607">
    <property type="entry name" value="Metallo-dep_hydrolases"/>
</dbReference>
<dbReference type="GO" id="GO:0008270">
    <property type="term" value="F:zinc ion binding"/>
    <property type="evidence" value="ECO:0007669"/>
    <property type="project" value="UniProtKB-UniRule"/>
</dbReference>
<accession>A0A386PRT2</accession>
<comment type="cofactor">
    <cofactor evidence="8">
        <name>Zn(2+)</name>
        <dbReference type="ChEBI" id="CHEBI:29105"/>
    </cofactor>
    <text evidence="8">Binds 1 zinc ion per subunit.</text>
</comment>
<dbReference type="EC" id="3.5.4.3" evidence="3 7"/>
<proteinExistence type="inferred from homology"/>
<feature type="domain" description="Amidohydrolase-related" evidence="9">
    <location>
        <begin position="69"/>
        <end position="435"/>
    </location>
</feature>
<comment type="similarity">
    <text evidence="2 8">Belongs to the metallo-dependent hydrolases superfamily. ATZ/TRZ family.</text>
</comment>
<evidence type="ECO:0000259" key="9">
    <source>
        <dbReference type="Pfam" id="PF01979"/>
    </source>
</evidence>
<dbReference type="InterPro" id="IPR006680">
    <property type="entry name" value="Amidohydro-rel"/>
</dbReference>
<dbReference type="InterPro" id="IPR032466">
    <property type="entry name" value="Metal_Hydrolase"/>
</dbReference>
<evidence type="ECO:0000256" key="7">
    <source>
        <dbReference type="NCBIfam" id="TIGR02967"/>
    </source>
</evidence>
<dbReference type="SUPFAM" id="SSF51338">
    <property type="entry name" value="Composite domain of metallo-dependent hydrolases"/>
    <property type="match status" value="1"/>
</dbReference>
<protein>
    <recommendedName>
        <fullName evidence="3 7">Guanine deaminase</fullName>
        <shortName evidence="8">Guanase</shortName>
        <ecNumber evidence="3 7">3.5.4.3</ecNumber>
    </recommendedName>
    <alternativeName>
        <fullName evidence="8">Guanine aminohydrolase</fullName>
    </alternativeName>
</protein>
<evidence type="ECO:0000256" key="3">
    <source>
        <dbReference type="ARBA" id="ARBA00012781"/>
    </source>
</evidence>
<evidence type="ECO:0000313" key="11">
    <source>
        <dbReference type="Proteomes" id="UP000267208"/>
    </source>
</evidence>
<dbReference type="Proteomes" id="UP000267208">
    <property type="component" value="Chromosome"/>
</dbReference>
<dbReference type="PANTHER" id="PTHR11271">
    <property type="entry name" value="GUANINE DEAMINASE"/>
    <property type="match status" value="1"/>
</dbReference>
<dbReference type="KEGG" id="lzh:D1B17_05370"/>
<dbReference type="NCBIfam" id="TIGR02967">
    <property type="entry name" value="guan_deamin"/>
    <property type="match status" value="1"/>
</dbReference>
<dbReference type="GO" id="GO:0008892">
    <property type="term" value="F:guanine deaminase activity"/>
    <property type="evidence" value="ECO:0007669"/>
    <property type="project" value="UniProtKB-UniRule"/>
</dbReference>
<dbReference type="SUPFAM" id="SSF51556">
    <property type="entry name" value="Metallo-dependent hydrolases"/>
    <property type="match status" value="1"/>
</dbReference>
<dbReference type="GO" id="GO:0005829">
    <property type="term" value="C:cytosol"/>
    <property type="evidence" value="ECO:0007669"/>
    <property type="project" value="TreeGrafter"/>
</dbReference>
<keyword evidence="11" id="KW-1185">Reference proteome</keyword>
<evidence type="ECO:0000256" key="5">
    <source>
        <dbReference type="ARBA" id="ARBA00022801"/>
    </source>
</evidence>
<dbReference type="EMBL" id="CP031933">
    <property type="protein sequence ID" value="AYE38092.1"/>
    <property type="molecule type" value="Genomic_DNA"/>
</dbReference>
<dbReference type="InterPro" id="IPR011059">
    <property type="entry name" value="Metal-dep_hydrolase_composite"/>
</dbReference>
<dbReference type="InterPro" id="IPR014311">
    <property type="entry name" value="Guanine_deaminase"/>
</dbReference>
<keyword evidence="6 8" id="KW-0862">Zinc</keyword>
<organism evidence="10 11">
    <name type="scientific">Companilactobacillus zhachilii</name>
    <dbReference type="NCBI Taxonomy" id="2304606"/>
    <lineage>
        <taxon>Bacteria</taxon>
        <taxon>Bacillati</taxon>
        <taxon>Bacillota</taxon>
        <taxon>Bacilli</taxon>
        <taxon>Lactobacillales</taxon>
        <taxon>Lactobacillaceae</taxon>
        <taxon>Companilactobacillus</taxon>
    </lineage>
</organism>
<comment type="pathway">
    <text evidence="1 8">Purine metabolism; guanine degradation; xanthine from guanine: step 1/1.</text>
</comment>
<keyword evidence="5 8" id="KW-0378">Hydrolase</keyword>
<evidence type="ECO:0000256" key="6">
    <source>
        <dbReference type="ARBA" id="ARBA00022833"/>
    </source>
</evidence>
<dbReference type="UniPathway" id="UPA00603">
    <property type="reaction ID" value="UER00660"/>
</dbReference>
<dbReference type="GO" id="GO:0006147">
    <property type="term" value="P:guanine catabolic process"/>
    <property type="evidence" value="ECO:0007669"/>
    <property type="project" value="UniProtKB-UniRule"/>
</dbReference>
<gene>
    <name evidence="10" type="primary">guaD</name>
    <name evidence="10" type="ORF">D1B17_05370</name>
</gene>
<dbReference type="Gene3D" id="2.30.40.10">
    <property type="entry name" value="Urease, subunit C, domain 1"/>
    <property type="match status" value="1"/>
</dbReference>
<comment type="catalytic activity">
    <reaction evidence="8">
        <text>guanine + H2O + H(+) = xanthine + NH4(+)</text>
        <dbReference type="Rhea" id="RHEA:14665"/>
        <dbReference type="ChEBI" id="CHEBI:15377"/>
        <dbReference type="ChEBI" id="CHEBI:15378"/>
        <dbReference type="ChEBI" id="CHEBI:16235"/>
        <dbReference type="ChEBI" id="CHEBI:17712"/>
        <dbReference type="ChEBI" id="CHEBI:28938"/>
        <dbReference type="EC" id="3.5.4.3"/>
    </reaction>
</comment>
<evidence type="ECO:0000256" key="4">
    <source>
        <dbReference type="ARBA" id="ARBA00022723"/>
    </source>
</evidence>
<dbReference type="Pfam" id="PF01979">
    <property type="entry name" value="Amidohydro_1"/>
    <property type="match status" value="1"/>
</dbReference>
<reference evidence="11" key="1">
    <citation type="submission" date="2018-08" db="EMBL/GenBank/DDBJ databases">
        <title>Genome of Lactobacillus sp. HBUAS52074.</title>
        <authorList>
            <person name="Guo Z."/>
            <person name="Zhang Z.D."/>
        </authorList>
    </citation>
    <scope>NUCLEOTIDE SEQUENCE [LARGE SCALE GENOMIC DNA]</scope>
    <source>
        <strain evidence="11">HBUAS52074</strain>
    </source>
</reference>
<dbReference type="AlphaFoldDB" id="A0A386PRT2"/>
<comment type="function">
    <text evidence="8">Catalyzes the hydrolytic deamination of guanine, producing xanthine and ammonia.</text>
</comment>
<evidence type="ECO:0000256" key="2">
    <source>
        <dbReference type="ARBA" id="ARBA00006745"/>
    </source>
</evidence>
<name>A0A386PRT2_9LACO</name>
<dbReference type="OrthoDB" id="9807210at2"/>
<evidence type="ECO:0000256" key="8">
    <source>
        <dbReference type="RuleBase" id="RU366009"/>
    </source>
</evidence>
<keyword evidence="4 8" id="KW-0479">Metal-binding</keyword>